<sequence>MKKVLMIALVICSQITMAQVTKNLGDFNAISIFDKLNVKLIPGSENKIVIKGTRASEVETVNNNGVLKVRMPFPKLMSGNDIMIQLYYKNIDDISASEGSFVSSDAVFKATIMNVSAREGAQIEVELDAEKVNVKAVTGGIVNLSGEANNQDVAIGTGGNLSAIDLRTSQTTVTVSAGGTAEVYATTLVDAKVRAGGNIYIYGKPKQVNKATVLGGKIEEKN</sequence>
<dbReference type="EMBL" id="CP020918">
    <property type="protein sequence ID" value="AWG20854.1"/>
    <property type="molecule type" value="Genomic_DNA"/>
</dbReference>
<keyword evidence="1" id="KW-0732">Signal</keyword>
<feature type="signal peptide" evidence="1">
    <location>
        <begin position="1"/>
        <end position="18"/>
    </location>
</feature>
<dbReference type="OrthoDB" id="704821at2"/>
<reference evidence="3 4" key="1">
    <citation type="submission" date="2017-04" db="EMBL/GenBank/DDBJ databases">
        <title>Compelte genome sequence of WV33.</title>
        <authorList>
            <person name="Lee P.C."/>
        </authorList>
    </citation>
    <scope>NUCLEOTIDE SEQUENCE [LARGE SCALE GENOMIC DNA]</scope>
    <source>
        <strain evidence="3 4">WV33</strain>
    </source>
</reference>
<dbReference type="Gene3D" id="2.160.20.120">
    <property type="match status" value="1"/>
</dbReference>
<evidence type="ECO:0000313" key="4">
    <source>
        <dbReference type="Proteomes" id="UP000244527"/>
    </source>
</evidence>
<dbReference type="Proteomes" id="UP000244527">
    <property type="component" value="Chromosome"/>
</dbReference>
<dbReference type="RefSeq" id="WP_108739808.1">
    <property type="nucleotide sequence ID" value="NZ_CP020918.1"/>
</dbReference>
<name>A0A2S1LAV0_9FLAO</name>
<gene>
    <name evidence="3" type="ORF">FFWV33_04500</name>
</gene>
<evidence type="ECO:0000313" key="3">
    <source>
        <dbReference type="EMBL" id="AWG20854.1"/>
    </source>
</evidence>
<protein>
    <submittedName>
        <fullName evidence="3">Chaperonin</fullName>
    </submittedName>
</protein>
<dbReference type="AlphaFoldDB" id="A0A2S1LAV0"/>
<dbReference type="KEGG" id="ffa:FFWV33_04500"/>
<feature type="chain" id="PRO_5015552612" evidence="1">
    <location>
        <begin position="19"/>
        <end position="222"/>
    </location>
</feature>
<evidence type="ECO:0000259" key="2">
    <source>
        <dbReference type="Pfam" id="PF10988"/>
    </source>
</evidence>
<dbReference type="Pfam" id="PF10988">
    <property type="entry name" value="DUF2807"/>
    <property type="match status" value="1"/>
</dbReference>
<feature type="domain" description="Putative auto-transporter adhesin head GIN" evidence="2">
    <location>
        <begin position="26"/>
        <end position="205"/>
    </location>
</feature>
<evidence type="ECO:0000256" key="1">
    <source>
        <dbReference type="SAM" id="SignalP"/>
    </source>
</evidence>
<organism evidence="3 4">
    <name type="scientific">Flavobacterium faecale</name>
    <dbReference type="NCBI Taxonomy" id="1355330"/>
    <lineage>
        <taxon>Bacteria</taxon>
        <taxon>Pseudomonadati</taxon>
        <taxon>Bacteroidota</taxon>
        <taxon>Flavobacteriia</taxon>
        <taxon>Flavobacteriales</taxon>
        <taxon>Flavobacteriaceae</taxon>
        <taxon>Flavobacterium</taxon>
    </lineage>
</organism>
<dbReference type="InterPro" id="IPR021255">
    <property type="entry name" value="DUF2807"/>
</dbReference>
<proteinExistence type="predicted"/>
<accession>A0A2S1LAV0</accession>
<keyword evidence="4" id="KW-1185">Reference proteome</keyword>